<gene>
    <name evidence="2" type="ORF">DLM65_01090</name>
</gene>
<dbReference type="Proteomes" id="UP000248724">
    <property type="component" value="Unassembled WGS sequence"/>
</dbReference>
<name>A0A2W6B0A1_9BACT</name>
<feature type="region of interest" description="Disordered" evidence="1">
    <location>
        <begin position="97"/>
        <end position="119"/>
    </location>
</feature>
<proteinExistence type="predicted"/>
<evidence type="ECO:0000256" key="1">
    <source>
        <dbReference type="SAM" id="MobiDB-lite"/>
    </source>
</evidence>
<accession>A0A2W6B0A1</accession>
<protein>
    <recommendedName>
        <fullName evidence="4">DUF5709 domain-containing protein</fullName>
    </recommendedName>
</protein>
<feature type="region of interest" description="Disordered" evidence="1">
    <location>
        <begin position="1"/>
        <end position="73"/>
    </location>
</feature>
<feature type="compositionally biased region" description="Basic and acidic residues" evidence="1">
    <location>
        <begin position="61"/>
        <end position="73"/>
    </location>
</feature>
<reference evidence="2 3" key="1">
    <citation type="journal article" date="2017" name="Nature">
        <title>Atmospheric trace gases support primary production in Antarctic desert surface soil.</title>
        <authorList>
            <person name="Ji M."/>
            <person name="Greening C."/>
            <person name="Vanwonterghem I."/>
            <person name="Carere C.R."/>
            <person name="Bay S.K."/>
            <person name="Steen J.A."/>
            <person name="Montgomery K."/>
            <person name="Lines T."/>
            <person name="Beardall J."/>
            <person name="van Dorst J."/>
            <person name="Snape I."/>
            <person name="Stott M.B."/>
            <person name="Hugenholtz P."/>
            <person name="Ferrari B.C."/>
        </authorList>
    </citation>
    <scope>NUCLEOTIDE SEQUENCE [LARGE SCALE GENOMIC DNA]</scope>
    <source>
        <strain evidence="2">RRmetagenome_bin12</strain>
    </source>
</reference>
<evidence type="ECO:0000313" key="2">
    <source>
        <dbReference type="EMBL" id="PZR83771.1"/>
    </source>
</evidence>
<comment type="caution">
    <text evidence="2">The sequence shown here is derived from an EMBL/GenBank/DDBJ whole genome shotgun (WGS) entry which is preliminary data.</text>
</comment>
<organism evidence="2 3">
    <name type="scientific">Candidatus Aeolococcus gillhamiae</name>
    <dbReference type="NCBI Taxonomy" id="3127015"/>
    <lineage>
        <taxon>Bacteria</taxon>
        <taxon>Bacillati</taxon>
        <taxon>Candidatus Dormiibacterota</taxon>
        <taxon>Candidatus Dormibacteria</taxon>
        <taxon>Candidatus Aeolococcales</taxon>
        <taxon>Candidatus Aeolococcaceae</taxon>
        <taxon>Candidatus Aeolococcus</taxon>
    </lineage>
</organism>
<dbReference type="AlphaFoldDB" id="A0A2W6B0A1"/>
<dbReference type="EMBL" id="QHBU01000024">
    <property type="protein sequence ID" value="PZR83771.1"/>
    <property type="molecule type" value="Genomic_DNA"/>
</dbReference>
<sequence length="142" mass="15122">MFNALSGTRREGDPSMANRDPQTPHPEDLPWNDEPADSDVVIGSAEPDPAEVVGDAGEEVDISHRGVSDPDHRDTLEERLAEEEPDRLLHAQADEVGDLVAPEAGGDDLVAERAEPDQGELEAADIEPAEGAAMHISSEGRA</sequence>
<evidence type="ECO:0000313" key="3">
    <source>
        <dbReference type="Proteomes" id="UP000248724"/>
    </source>
</evidence>
<evidence type="ECO:0008006" key="4">
    <source>
        <dbReference type="Google" id="ProtNLM"/>
    </source>
</evidence>